<feature type="region of interest" description="Disordered" evidence="2">
    <location>
        <begin position="82"/>
        <end position="138"/>
    </location>
</feature>
<dbReference type="Pfam" id="PF00291">
    <property type="entry name" value="PALP"/>
    <property type="match status" value="2"/>
</dbReference>
<feature type="non-terminal residue" evidence="4">
    <location>
        <position position="1"/>
    </location>
</feature>
<dbReference type="EMBL" id="SGJD01001824">
    <property type="protein sequence ID" value="KAB0398089.1"/>
    <property type="molecule type" value="Genomic_DNA"/>
</dbReference>
<dbReference type="OrthoDB" id="728at2759"/>
<dbReference type="Gene3D" id="3.40.50.1100">
    <property type="match status" value="3"/>
</dbReference>
<dbReference type="PANTHER" id="PTHR10314">
    <property type="entry name" value="CYSTATHIONINE BETA-SYNTHASE"/>
    <property type="match status" value="1"/>
</dbReference>
<sequence>SGLGIWGDLLGAGLHLALRWETGNQLGRPLPLLMAAVPGWGRSRGEIQRVHEPPCAPPTQFRLGHPTFSQQTAFRNVLGSRGARLGAGVPPASRRSDPTMPSETPQAEERSAGCPHLSGAHLGKGSLEKEPPEDKEDKEVLWIRPDAPSRCSWQLGRPATNSPHHHTALAKSPKILPDILKKIGDTPMVRVNKIGRNFGLKCELLAKCEFFNAGGSVKDRISLRMIEDAEREGTLKPGDTIIEPTSGNTDSTPLSHMLRNEIPNSHILDQYRNASNPLAHYDITAEEILQQCDGRLDMLVASAGTGGTITGIARKLKEKCPGCQVRGCEGATLPRPGEVGLDIIGVDPEGSILAEPEELNQTEQLAYEASPEARQREGGSVGVCEAAGDEEEDVAALRTPPHPRLQGAPALLLHSHSSPNLARPRLGSVARGRAVRCLWQTPRPGLVSSDPRSKFLSDRWMLRKGFMKEEDLLVKKPWWHLRVQELSLSAPLTVLPTVTCEHTIEILREKGFDQAPVVDESGSVSASVRSSALWALLGASSLCPTLLCVGGAGRGGPVDPTAGRLALIHLTDPLGKLSHILEMDHFALVVHEQIQCKWGPLWAGDWGAGAGALWGAGHRAPGPRLVCARFPAVSSQGIWELEVLIPSLGCRSQRDPAVGQPGYRLPQPTLCDLCPQRLVTAIDLLNFVAARERNQKTKSGSGGAGAAAQP</sequence>
<dbReference type="GO" id="GO:0006535">
    <property type="term" value="P:cysteine biosynthetic process from serine"/>
    <property type="evidence" value="ECO:0007669"/>
    <property type="project" value="InterPro"/>
</dbReference>
<protein>
    <recommendedName>
        <fullName evidence="3">Tryptophan synthase beta chain-like PALP domain-containing protein</fullName>
    </recommendedName>
</protein>
<evidence type="ECO:0000259" key="3">
    <source>
        <dbReference type="Pfam" id="PF00291"/>
    </source>
</evidence>
<dbReference type="InterPro" id="IPR050214">
    <property type="entry name" value="Cys_Synth/Cystath_Beta-Synth"/>
</dbReference>
<keyword evidence="5" id="KW-1185">Reference proteome</keyword>
<dbReference type="SUPFAM" id="SSF54631">
    <property type="entry name" value="CBS-domain pair"/>
    <property type="match status" value="1"/>
</dbReference>
<gene>
    <name evidence="4" type="ORF">E2I00_019737</name>
</gene>
<comment type="caution">
    <text evidence="4">The sequence shown here is derived from an EMBL/GenBank/DDBJ whole genome shotgun (WGS) entry which is preliminary data.</text>
</comment>
<dbReference type="Proteomes" id="UP000437017">
    <property type="component" value="Unassembled WGS sequence"/>
</dbReference>
<dbReference type="AlphaFoldDB" id="A0A643CD19"/>
<organism evidence="4 5">
    <name type="scientific">Balaenoptera physalus</name>
    <name type="common">Fin whale</name>
    <name type="synonym">Balaena physalus</name>
    <dbReference type="NCBI Taxonomy" id="9770"/>
    <lineage>
        <taxon>Eukaryota</taxon>
        <taxon>Metazoa</taxon>
        <taxon>Chordata</taxon>
        <taxon>Craniata</taxon>
        <taxon>Vertebrata</taxon>
        <taxon>Euteleostomi</taxon>
        <taxon>Mammalia</taxon>
        <taxon>Eutheria</taxon>
        <taxon>Laurasiatheria</taxon>
        <taxon>Artiodactyla</taxon>
        <taxon>Whippomorpha</taxon>
        <taxon>Cetacea</taxon>
        <taxon>Mysticeti</taxon>
        <taxon>Balaenopteridae</taxon>
        <taxon>Balaenoptera</taxon>
    </lineage>
</organism>
<dbReference type="SUPFAM" id="SSF53686">
    <property type="entry name" value="Tryptophan synthase beta subunit-like PLP-dependent enzymes"/>
    <property type="match status" value="1"/>
</dbReference>
<dbReference type="InterPro" id="IPR001926">
    <property type="entry name" value="TrpB-like_PALP"/>
</dbReference>
<evidence type="ECO:0000256" key="1">
    <source>
        <dbReference type="ARBA" id="ARBA00001933"/>
    </source>
</evidence>
<accession>A0A643CD19</accession>
<evidence type="ECO:0000313" key="5">
    <source>
        <dbReference type="Proteomes" id="UP000437017"/>
    </source>
</evidence>
<name>A0A643CD19_BALPH</name>
<feature type="compositionally biased region" description="Basic and acidic residues" evidence="2">
    <location>
        <begin position="126"/>
        <end position="138"/>
    </location>
</feature>
<proteinExistence type="predicted"/>
<dbReference type="InterPro" id="IPR001216">
    <property type="entry name" value="P-phosphate_BS"/>
</dbReference>
<dbReference type="Gene3D" id="3.10.580.10">
    <property type="entry name" value="CBS-domain"/>
    <property type="match status" value="1"/>
</dbReference>
<evidence type="ECO:0000313" key="4">
    <source>
        <dbReference type="EMBL" id="KAB0398089.1"/>
    </source>
</evidence>
<feature type="domain" description="Tryptophan synthase beta chain-like PALP" evidence="3">
    <location>
        <begin position="180"/>
        <end position="249"/>
    </location>
</feature>
<dbReference type="PROSITE" id="PS00901">
    <property type="entry name" value="CYS_SYNTHASE"/>
    <property type="match status" value="1"/>
</dbReference>
<comment type="cofactor">
    <cofactor evidence="1">
        <name>pyridoxal 5'-phosphate</name>
        <dbReference type="ChEBI" id="CHEBI:597326"/>
    </cofactor>
</comment>
<feature type="domain" description="Tryptophan synthase beta chain-like PALP" evidence="3">
    <location>
        <begin position="258"/>
        <end position="332"/>
    </location>
</feature>
<evidence type="ECO:0000256" key="2">
    <source>
        <dbReference type="SAM" id="MobiDB-lite"/>
    </source>
</evidence>
<reference evidence="4 5" key="1">
    <citation type="journal article" date="2019" name="PLoS ONE">
        <title>Genomic analyses reveal an absence of contemporary introgressive admixture between fin whales and blue whales, despite known hybrids.</title>
        <authorList>
            <person name="Westbury M.V."/>
            <person name="Petersen B."/>
            <person name="Lorenzen E.D."/>
        </authorList>
    </citation>
    <scope>NUCLEOTIDE SEQUENCE [LARGE SCALE GENOMIC DNA]</scope>
    <source>
        <strain evidence="4">FinWhale-01</strain>
    </source>
</reference>
<dbReference type="InterPro" id="IPR046342">
    <property type="entry name" value="CBS_dom_sf"/>
</dbReference>
<dbReference type="InterPro" id="IPR036052">
    <property type="entry name" value="TrpB-like_PALP_sf"/>
</dbReference>